<keyword evidence="2" id="KW-1185">Reference proteome</keyword>
<sequence length="442" mass="49292">MGIKKIAGKLKVMVLLLGIAVAIASCVENDLLPVSVDLIDDITPDFIIIDTLTLDVSTVRLDSFVTSDTERLLVGRHEDEYIGEITSTSFFEVAYQDYSFYPPDASRFDSLTLVLYYDYNYFDTLQTQTIDIYRLAENIEYNAYGTVYNTADFTLEKAPLTSHSFKPRPNTTDSLEIRLPDKLGKELLQKGLTSAGELFSLVLFTDFLKGFALVPGAGSEGFLGFTKANSSLKLYYSDYTNIPPTQLTYKFPVSQGTVCFNRTTFNPKSTTLRGLESQLDEVSSGLTSNYSFIQAGAYIMTKVEIPYIQELLILPGSVYIPHADLVIRPVAGTYRSGTNTNLPTSITGYYGSIDNYPLGAFNTSSEFVLDDEFGKDTYYRLEVTDLVNNLLDTDQSNDYSILLGLDENAMLFGAGRVYLKDGAWQDGMKLQVYYIPLDTDEN</sequence>
<proteinExistence type="predicted"/>
<gene>
    <name evidence="1" type="ORF">RT717_00860</name>
</gene>
<evidence type="ECO:0000313" key="1">
    <source>
        <dbReference type="EMBL" id="WOK07170.1"/>
    </source>
</evidence>
<name>A0ABZ0IQ92_9BACT</name>
<organism evidence="1 2">
    <name type="scientific">Imperialibacter roseus</name>
    <dbReference type="NCBI Taxonomy" id="1324217"/>
    <lineage>
        <taxon>Bacteria</taxon>
        <taxon>Pseudomonadati</taxon>
        <taxon>Bacteroidota</taxon>
        <taxon>Cytophagia</taxon>
        <taxon>Cytophagales</taxon>
        <taxon>Flammeovirgaceae</taxon>
        <taxon>Imperialibacter</taxon>
    </lineage>
</organism>
<accession>A0ABZ0IQ92</accession>
<reference evidence="1 2" key="1">
    <citation type="journal article" date="2023" name="Microbiol. Resour. Announc.">
        <title>Complete Genome Sequence of Imperialibacter roseus strain P4T.</title>
        <authorList>
            <person name="Tizabi D.R."/>
            <person name="Bachvaroff T."/>
            <person name="Hill R.T."/>
        </authorList>
    </citation>
    <scope>NUCLEOTIDE SEQUENCE [LARGE SCALE GENOMIC DNA]</scope>
    <source>
        <strain evidence="1 2">P4T</strain>
    </source>
</reference>
<dbReference type="PROSITE" id="PS51257">
    <property type="entry name" value="PROKAR_LIPOPROTEIN"/>
    <property type="match status" value="1"/>
</dbReference>
<dbReference type="RefSeq" id="WP_317489856.1">
    <property type="nucleotide sequence ID" value="NZ_CP136051.1"/>
</dbReference>
<dbReference type="EMBL" id="CP136051">
    <property type="protein sequence ID" value="WOK07170.1"/>
    <property type="molecule type" value="Genomic_DNA"/>
</dbReference>
<protein>
    <submittedName>
        <fullName evidence="1">DUF4270 family protein</fullName>
    </submittedName>
</protein>
<dbReference type="Proteomes" id="UP001302349">
    <property type="component" value="Chromosome"/>
</dbReference>
<dbReference type="InterPro" id="IPR025366">
    <property type="entry name" value="DUF4270"/>
</dbReference>
<dbReference type="Pfam" id="PF14092">
    <property type="entry name" value="DUF4270"/>
    <property type="match status" value="1"/>
</dbReference>
<evidence type="ECO:0000313" key="2">
    <source>
        <dbReference type="Proteomes" id="UP001302349"/>
    </source>
</evidence>